<dbReference type="Gene3D" id="3.40.50.200">
    <property type="entry name" value="Peptidase S8/S53 domain"/>
    <property type="match status" value="1"/>
</dbReference>
<dbReference type="InterPro" id="IPR045051">
    <property type="entry name" value="SBT"/>
</dbReference>
<reference evidence="3 4" key="1">
    <citation type="submission" date="2024-02" db="EMBL/GenBank/DDBJ databases">
        <authorList>
            <person name="Vignale AGUSTIN F."/>
            <person name="Sosa J E."/>
            <person name="Modenutti C."/>
        </authorList>
    </citation>
    <scope>NUCLEOTIDE SEQUENCE [LARGE SCALE GENOMIC DNA]</scope>
</reference>
<evidence type="ECO:0000313" key="4">
    <source>
        <dbReference type="Proteomes" id="UP001642360"/>
    </source>
</evidence>
<name>A0ABC8UR95_9AQUA</name>
<dbReference type="SUPFAM" id="SSF52743">
    <property type="entry name" value="Subtilisin-like"/>
    <property type="match status" value="1"/>
</dbReference>
<keyword evidence="2" id="KW-0732">Signal</keyword>
<sequence length="127" mass="14302">MDEVVSVSRSNPKKYSLHTTRSWEFVGLEEDTQNNLKKDDLLLKAKYGKDVVIGILDSGVWPESKSFSDEGMEPIPESWKGICQTGQAFTLSNCNKLIGDIQNLLIDDPPEFWKLVLVLGKILVSFQ</sequence>
<accession>A0ABC8UR95</accession>
<dbReference type="Proteomes" id="UP001642360">
    <property type="component" value="Unassembled WGS sequence"/>
</dbReference>
<protein>
    <submittedName>
        <fullName evidence="3">Uncharacterized protein</fullName>
    </submittedName>
</protein>
<feature type="non-terminal residue" evidence="3">
    <location>
        <position position="127"/>
    </location>
</feature>
<proteinExistence type="inferred from homology"/>
<evidence type="ECO:0000313" key="3">
    <source>
        <dbReference type="EMBL" id="CAK9183509.1"/>
    </source>
</evidence>
<dbReference type="AlphaFoldDB" id="A0ABC8UR95"/>
<keyword evidence="4" id="KW-1185">Reference proteome</keyword>
<gene>
    <name evidence="3" type="ORF">ILEXP_LOCUS53775</name>
</gene>
<dbReference type="InterPro" id="IPR036852">
    <property type="entry name" value="Peptidase_S8/S53_dom_sf"/>
</dbReference>
<dbReference type="PANTHER" id="PTHR10795">
    <property type="entry name" value="PROPROTEIN CONVERTASE SUBTILISIN/KEXIN"/>
    <property type="match status" value="1"/>
</dbReference>
<evidence type="ECO:0000256" key="2">
    <source>
        <dbReference type="ARBA" id="ARBA00022729"/>
    </source>
</evidence>
<dbReference type="EMBL" id="CAUOFW020008663">
    <property type="protein sequence ID" value="CAK9183509.1"/>
    <property type="molecule type" value="Genomic_DNA"/>
</dbReference>
<comment type="similarity">
    <text evidence="1">Belongs to the peptidase S8 family.</text>
</comment>
<comment type="caution">
    <text evidence="3">The sequence shown here is derived from an EMBL/GenBank/DDBJ whole genome shotgun (WGS) entry which is preliminary data.</text>
</comment>
<evidence type="ECO:0000256" key="1">
    <source>
        <dbReference type="ARBA" id="ARBA00011073"/>
    </source>
</evidence>
<organism evidence="3 4">
    <name type="scientific">Ilex paraguariensis</name>
    <name type="common">yerba mate</name>
    <dbReference type="NCBI Taxonomy" id="185542"/>
    <lineage>
        <taxon>Eukaryota</taxon>
        <taxon>Viridiplantae</taxon>
        <taxon>Streptophyta</taxon>
        <taxon>Embryophyta</taxon>
        <taxon>Tracheophyta</taxon>
        <taxon>Spermatophyta</taxon>
        <taxon>Magnoliopsida</taxon>
        <taxon>eudicotyledons</taxon>
        <taxon>Gunneridae</taxon>
        <taxon>Pentapetalae</taxon>
        <taxon>asterids</taxon>
        <taxon>campanulids</taxon>
        <taxon>Aquifoliales</taxon>
        <taxon>Aquifoliaceae</taxon>
        <taxon>Ilex</taxon>
    </lineage>
</organism>